<sequence>MSHNELLLGLGFIVIILIIISFIKKVAKIVIYALIGLLVFFVINAISSNKSPEAVFNSTKSDAVYTKEIYSYTGKIKTAVDNTMKGIENRALPQLKEENKNLHKYLDEVTKLPHGKELDSFHEKYCNYLENIVVTSDTVVKSGDFINGTTKSAEEAKDKINKALDGLTNMKVNP</sequence>
<gene>
    <name evidence="2" type="ORF">I6U51_04660</name>
</gene>
<organism evidence="2 3">
    <name type="scientific">Clostridium aciditolerans</name>
    <dbReference type="NCBI Taxonomy" id="339861"/>
    <lineage>
        <taxon>Bacteria</taxon>
        <taxon>Bacillati</taxon>
        <taxon>Bacillota</taxon>
        <taxon>Clostridia</taxon>
        <taxon>Eubacteriales</taxon>
        <taxon>Clostridiaceae</taxon>
        <taxon>Clostridium</taxon>
    </lineage>
</organism>
<keyword evidence="1" id="KW-0812">Transmembrane</keyword>
<accession>A0A934HU73</accession>
<evidence type="ECO:0000313" key="2">
    <source>
        <dbReference type="EMBL" id="MBI6871999.1"/>
    </source>
</evidence>
<keyword evidence="3" id="KW-1185">Reference proteome</keyword>
<dbReference type="Proteomes" id="UP000622687">
    <property type="component" value="Unassembled WGS sequence"/>
</dbReference>
<evidence type="ECO:0000313" key="3">
    <source>
        <dbReference type="Proteomes" id="UP000622687"/>
    </source>
</evidence>
<dbReference type="RefSeq" id="WP_211141428.1">
    <property type="nucleotide sequence ID" value="NZ_JAEEGB010000005.1"/>
</dbReference>
<feature type="transmembrane region" description="Helical" evidence="1">
    <location>
        <begin position="6"/>
        <end position="23"/>
    </location>
</feature>
<dbReference type="EMBL" id="JAEEGB010000005">
    <property type="protein sequence ID" value="MBI6871999.1"/>
    <property type="molecule type" value="Genomic_DNA"/>
</dbReference>
<evidence type="ECO:0000256" key="1">
    <source>
        <dbReference type="SAM" id="Phobius"/>
    </source>
</evidence>
<proteinExistence type="predicted"/>
<feature type="transmembrane region" description="Helical" evidence="1">
    <location>
        <begin position="30"/>
        <end position="47"/>
    </location>
</feature>
<keyword evidence="1" id="KW-1133">Transmembrane helix</keyword>
<protein>
    <submittedName>
        <fullName evidence="2">Uncharacterized protein</fullName>
    </submittedName>
</protein>
<reference evidence="2" key="1">
    <citation type="submission" date="2020-12" db="EMBL/GenBank/DDBJ databases">
        <title>Clostridium thailandense sp. nov., a novel acetogenic bacterium isolated from peat land soil in Thailand.</title>
        <authorList>
            <person name="Chaikitkaew S."/>
            <person name="Birkeland N.K."/>
        </authorList>
    </citation>
    <scope>NUCLEOTIDE SEQUENCE</scope>
    <source>
        <strain evidence="2">DSM 17425</strain>
    </source>
</reference>
<dbReference type="AlphaFoldDB" id="A0A934HU73"/>
<keyword evidence="1" id="KW-0472">Membrane</keyword>
<comment type="caution">
    <text evidence="2">The sequence shown here is derived from an EMBL/GenBank/DDBJ whole genome shotgun (WGS) entry which is preliminary data.</text>
</comment>
<name>A0A934HU73_9CLOT</name>